<sequence length="344" mass="38012">MEGDIEGPWYRDNQTNPPFLLTTCFKNLRSLEYRFVSLFPWNLTSLPSHHYGRSENGWRELIETYAGSVVVGNAEELFLVWALQPGGRQRKQIRFNTEVPPITAVAWALSQGEDSLDALLVIAVSRMVCVYSVGKGKVVGFLRGHGGSISSIAVHPQTPSHICTTSSDQTARIYDLDRSPDPKFPQVNPFLVPGTGPSMAGAPHGIRSAEEEEWTKGLCIAILVGGRSGGHLAAVTCAAFHPTFPLIATGGMDRVVKIWRLHDYKGQILREDKPLFSSSLIHRSSVASIVWCVRRSDQVTSFPWSRQASSRYAPYSLRCHRFLGSQGVAKRATAPRGRRGTYCT</sequence>
<dbReference type="Proteomes" id="UP001207468">
    <property type="component" value="Unassembled WGS sequence"/>
</dbReference>
<accession>A0ACC0UMW5</accession>
<name>A0ACC0UMW5_9AGAM</name>
<keyword evidence="2" id="KW-1185">Reference proteome</keyword>
<reference evidence="1" key="1">
    <citation type="submission" date="2021-03" db="EMBL/GenBank/DDBJ databases">
        <title>Evolutionary priming and transition to the ectomycorrhizal habit in an iconic lineage of mushroom-forming fungi: is preadaptation a requirement?</title>
        <authorList>
            <consortium name="DOE Joint Genome Institute"/>
            <person name="Looney B.P."/>
            <person name="Miyauchi S."/>
            <person name="Morin E."/>
            <person name="Drula E."/>
            <person name="Courty P.E."/>
            <person name="Chicoki N."/>
            <person name="Fauchery L."/>
            <person name="Kohler A."/>
            <person name="Kuo A."/>
            <person name="LaButti K."/>
            <person name="Pangilinan J."/>
            <person name="Lipzen A."/>
            <person name="Riley R."/>
            <person name="Andreopoulos W."/>
            <person name="He G."/>
            <person name="Johnson J."/>
            <person name="Barry K.W."/>
            <person name="Grigoriev I.V."/>
            <person name="Nagy L."/>
            <person name="Hibbett D."/>
            <person name="Henrissat B."/>
            <person name="Matheny P.B."/>
            <person name="Labbe J."/>
            <person name="Martin A.F."/>
        </authorList>
    </citation>
    <scope>NUCLEOTIDE SEQUENCE</scope>
    <source>
        <strain evidence="1">BPL698</strain>
    </source>
</reference>
<evidence type="ECO:0000313" key="1">
    <source>
        <dbReference type="EMBL" id="KAI9512920.1"/>
    </source>
</evidence>
<organism evidence="1 2">
    <name type="scientific">Russula earlei</name>
    <dbReference type="NCBI Taxonomy" id="71964"/>
    <lineage>
        <taxon>Eukaryota</taxon>
        <taxon>Fungi</taxon>
        <taxon>Dikarya</taxon>
        <taxon>Basidiomycota</taxon>
        <taxon>Agaricomycotina</taxon>
        <taxon>Agaricomycetes</taxon>
        <taxon>Russulales</taxon>
        <taxon>Russulaceae</taxon>
        <taxon>Russula</taxon>
    </lineage>
</organism>
<protein>
    <submittedName>
        <fullName evidence="1">WD40-repeat-containing domain protein</fullName>
    </submittedName>
</protein>
<comment type="caution">
    <text evidence="1">The sequence shown here is derived from an EMBL/GenBank/DDBJ whole genome shotgun (WGS) entry which is preliminary data.</text>
</comment>
<dbReference type="EMBL" id="JAGFNK010000005">
    <property type="protein sequence ID" value="KAI9512920.1"/>
    <property type="molecule type" value="Genomic_DNA"/>
</dbReference>
<evidence type="ECO:0000313" key="2">
    <source>
        <dbReference type="Proteomes" id="UP001207468"/>
    </source>
</evidence>
<proteinExistence type="predicted"/>
<gene>
    <name evidence="1" type="ORF">F5148DRAFT_1160736</name>
</gene>